<gene>
    <name evidence="2" type="ORF">BKA07_001300</name>
</gene>
<feature type="compositionally biased region" description="Acidic residues" evidence="1">
    <location>
        <begin position="11"/>
        <end position="39"/>
    </location>
</feature>
<evidence type="ECO:0000313" key="2">
    <source>
        <dbReference type="EMBL" id="NJC56265.1"/>
    </source>
</evidence>
<organism evidence="2 3">
    <name type="scientific">Brevibacterium marinum</name>
    <dbReference type="NCBI Taxonomy" id="418643"/>
    <lineage>
        <taxon>Bacteria</taxon>
        <taxon>Bacillati</taxon>
        <taxon>Actinomycetota</taxon>
        <taxon>Actinomycetes</taxon>
        <taxon>Micrococcales</taxon>
        <taxon>Brevibacteriaceae</taxon>
        <taxon>Brevibacterium</taxon>
    </lineage>
</organism>
<accession>A0A846RXV4</accession>
<comment type="caution">
    <text evidence="2">The sequence shown here is derived from an EMBL/GenBank/DDBJ whole genome shotgun (WGS) entry which is preliminary data.</text>
</comment>
<sequence length="67" mass="7431">MLAALVPTAVDSDEEDEDSEALDELEDSEPEDSECEDSELVDSKFDLCEEFDDEDAVFELPARESVA</sequence>
<feature type="region of interest" description="Disordered" evidence="1">
    <location>
        <begin position="1"/>
        <end position="39"/>
    </location>
</feature>
<dbReference type="RefSeq" id="WP_342449152.1">
    <property type="nucleotide sequence ID" value="NZ_BAAAPQ010000026.1"/>
</dbReference>
<keyword evidence="3" id="KW-1185">Reference proteome</keyword>
<name>A0A846RXV4_9MICO</name>
<evidence type="ECO:0000313" key="3">
    <source>
        <dbReference type="Proteomes" id="UP000576792"/>
    </source>
</evidence>
<proteinExistence type="predicted"/>
<evidence type="ECO:0000256" key="1">
    <source>
        <dbReference type="SAM" id="MobiDB-lite"/>
    </source>
</evidence>
<dbReference type="Proteomes" id="UP000576792">
    <property type="component" value="Unassembled WGS sequence"/>
</dbReference>
<dbReference type="AlphaFoldDB" id="A0A846RXV4"/>
<protein>
    <submittedName>
        <fullName evidence="2">Uncharacterized protein</fullName>
    </submittedName>
</protein>
<reference evidence="2 3" key="1">
    <citation type="submission" date="2020-03" db="EMBL/GenBank/DDBJ databases">
        <title>Sequencing the genomes of 1000 actinobacteria strains.</title>
        <authorList>
            <person name="Klenk H.-P."/>
        </authorList>
    </citation>
    <scope>NUCLEOTIDE SEQUENCE [LARGE SCALE GENOMIC DNA]</scope>
    <source>
        <strain evidence="2 3">DSM 18964</strain>
    </source>
</reference>
<dbReference type="EMBL" id="JAATJN010000001">
    <property type="protein sequence ID" value="NJC56265.1"/>
    <property type="molecule type" value="Genomic_DNA"/>
</dbReference>